<keyword evidence="2" id="KW-0479">Metal-binding</keyword>
<dbReference type="GO" id="GO:0000978">
    <property type="term" value="F:RNA polymerase II cis-regulatory region sequence-specific DNA binding"/>
    <property type="evidence" value="ECO:0007669"/>
    <property type="project" value="TreeGrafter"/>
</dbReference>
<feature type="region of interest" description="Disordered" evidence="10">
    <location>
        <begin position="131"/>
        <end position="157"/>
    </location>
</feature>
<keyword evidence="5" id="KW-0805">Transcription regulation</keyword>
<protein>
    <recommendedName>
        <fullName evidence="11">GATA-type domain-containing protein</fullName>
    </recommendedName>
</protein>
<dbReference type="FunFam" id="3.30.50.10:FF:000032">
    <property type="entry name" value="Transcription factor GATA-3"/>
    <property type="match status" value="1"/>
</dbReference>
<dbReference type="Proteomes" id="UP000663845">
    <property type="component" value="Unassembled WGS sequence"/>
</dbReference>
<dbReference type="AlphaFoldDB" id="A0A815X971"/>
<evidence type="ECO:0000256" key="5">
    <source>
        <dbReference type="ARBA" id="ARBA00023015"/>
    </source>
</evidence>
<reference evidence="12" key="1">
    <citation type="submission" date="2021-02" db="EMBL/GenBank/DDBJ databases">
        <authorList>
            <person name="Nowell W R."/>
        </authorList>
    </citation>
    <scope>NUCLEOTIDE SEQUENCE</scope>
</reference>
<dbReference type="GO" id="GO:0045165">
    <property type="term" value="P:cell fate commitment"/>
    <property type="evidence" value="ECO:0007669"/>
    <property type="project" value="TreeGrafter"/>
</dbReference>
<dbReference type="GO" id="GO:0000981">
    <property type="term" value="F:DNA-binding transcription factor activity, RNA polymerase II-specific"/>
    <property type="evidence" value="ECO:0007669"/>
    <property type="project" value="TreeGrafter"/>
</dbReference>
<dbReference type="GO" id="GO:0000122">
    <property type="term" value="P:negative regulation of transcription by RNA polymerase II"/>
    <property type="evidence" value="ECO:0007669"/>
    <property type="project" value="TreeGrafter"/>
</dbReference>
<evidence type="ECO:0000256" key="6">
    <source>
        <dbReference type="ARBA" id="ARBA00023125"/>
    </source>
</evidence>
<dbReference type="PANTHER" id="PTHR10071:SF281">
    <property type="entry name" value="BOX A-BINDING FACTOR-RELATED"/>
    <property type="match status" value="1"/>
</dbReference>
<evidence type="ECO:0000313" key="12">
    <source>
        <dbReference type="EMBL" id="CAF1554604.1"/>
    </source>
</evidence>
<dbReference type="EMBL" id="CAJNOG010005805">
    <property type="protein sequence ID" value="CAF1554604.1"/>
    <property type="molecule type" value="Genomic_DNA"/>
</dbReference>
<feature type="compositionally biased region" description="Basic residues" evidence="10">
    <location>
        <begin position="147"/>
        <end position="157"/>
    </location>
</feature>
<dbReference type="InterPro" id="IPR000679">
    <property type="entry name" value="Znf_GATA"/>
</dbReference>
<dbReference type="InterPro" id="IPR013088">
    <property type="entry name" value="Znf_NHR/GATA"/>
</dbReference>
<evidence type="ECO:0000256" key="4">
    <source>
        <dbReference type="ARBA" id="ARBA00022833"/>
    </source>
</evidence>
<proteinExistence type="predicted"/>
<keyword evidence="7" id="KW-0804">Transcription</keyword>
<dbReference type="PROSITE" id="PS00344">
    <property type="entry name" value="GATA_ZN_FINGER_1"/>
    <property type="match status" value="1"/>
</dbReference>
<dbReference type="SMART" id="SM00401">
    <property type="entry name" value="ZnF_GATA"/>
    <property type="match status" value="1"/>
</dbReference>
<feature type="compositionally biased region" description="Low complexity" evidence="10">
    <location>
        <begin position="80"/>
        <end position="92"/>
    </location>
</feature>
<evidence type="ECO:0000256" key="9">
    <source>
        <dbReference type="PROSITE-ProRule" id="PRU00094"/>
    </source>
</evidence>
<evidence type="ECO:0000256" key="10">
    <source>
        <dbReference type="SAM" id="MobiDB-lite"/>
    </source>
</evidence>
<dbReference type="SUPFAM" id="SSF57716">
    <property type="entry name" value="Glucocorticoid receptor-like (DNA-binding domain)"/>
    <property type="match status" value="1"/>
</dbReference>
<dbReference type="GO" id="GO:0005634">
    <property type="term" value="C:nucleus"/>
    <property type="evidence" value="ECO:0007669"/>
    <property type="project" value="UniProtKB-SubCell"/>
</dbReference>
<evidence type="ECO:0000256" key="1">
    <source>
        <dbReference type="ARBA" id="ARBA00004123"/>
    </source>
</evidence>
<comment type="caution">
    <text evidence="12">The sequence shown here is derived from an EMBL/GenBank/DDBJ whole genome shotgun (WGS) entry which is preliminary data.</text>
</comment>
<feature type="non-terminal residue" evidence="12">
    <location>
        <position position="1"/>
    </location>
</feature>
<dbReference type="Pfam" id="PF00320">
    <property type="entry name" value="GATA"/>
    <property type="match status" value="1"/>
</dbReference>
<evidence type="ECO:0000256" key="2">
    <source>
        <dbReference type="ARBA" id="ARBA00022723"/>
    </source>
</evidence>
<keyword evidence="3 9" id="KW-0863">Zinc-finger</keyword>
<gene>
    <name evidence="12" type="ORF">JYZ213_LOCUS46522</name>
</gene>
<dbReference type="CDD" id="cd00202">
    <property type="entry name" value="ZnF_GATA"/>
    <property type="match status" value="1"/>
</dbReference>
<organism evidence="12 13">
    <name type="scientific">Adineta steineri</name>
    <dbReference type="NCBI Taxonomy" id="433720"/>
    <lineage>
        <taxon>Eukaryota</taxon>
        <taxon>Metazoa</taxon>
        <taxon>Spiralia</taxon>
        <taxon>Gnathifera</taxon>
        <taxon>Rotifera</taxon>
        <taxon>Eurotatoria</taxon>
        <taxon>Bdelloidea</taxon>
        <taxon>Adinetida</taxon>
        <taxon>Adinetidae</taxon>
        <taxon>Adineta</taxon>
    </lineage>
</organism>
<evidence type="ECO:0000256" key="3">
    <source>
        <dbReference type="ARBA" id="ARBA00022771"/>
    </source>
</evidence>
<name>A0A815X971_9BILA</name>
<dbReference type="PANTHER" id="PTHR10071">
    <property type="entry name" value="TRANSCRIPTION FACTOR GATA FAMILY MEMBER"/>
    <property type="match status" value="1"/>
</dbReference>
<feature type="non-terminal residue" evidence="12">
    <location>
        <position position="157"/>
    </location>
</feature>
<dbReference type="Gene3D" id="3.30.50.10">
    <property type="entry name" value="Erythroid Transcription Factor GATA-1, subunit A"/>
    <property type="match status" value="1"/>
</dbReference>
<dbReference type="PRINTS" id="PR00619">
    <property type="entry name" value="GATAZNFINGER"/>
</dbReference>
<dbReference type="InterPro" id="IPR039355">
    <property type="entry name" value="Transcription_factor_GATA"/>
</dbReference>
<feature type="region of interest" description="Disordered" evidence="10">
    <location>
        <begin position="66"/>
        <end position="117"/>
    </location>
</feature>
<dbReference type="GO" id="GO:0008270">
    <property type="term" value="F:zinc ion binding"/>
    <property type="evidence" value="ECO:0007669"/>
    <property type="project" value="UniProtKB-KW"/>
</dbReference>
<sequence>ASSANNSLVNAAHKPVLSGARRSGLQCANCQTQNTTLWRRNSEGEPVCNACGLYYKLHQIARPMNMVKPGIQTRRRKQKNNNGNGSGANSNSKSKHNKHITSTTSGTEPAPCASEPSLDYGLSATHIGRQGNYHHEYNSGRNDLFPQHHHSHLSHHR</sequence>
<evidence type="ECO:0000313" key="13">
    <source>
        <dbReference type="Proteomes" id="UP000663845"/>
    </source>
</evidence>
<keyword evidence="8" id="KW-0539">Nucleus</keyword>
<keyword evidence="6" id="KW-0238">DNA-binding</keyword>
<accession>A0A815X971</accession>
<keyword evidence="4" id="KW-0862">Zinc</keyword>
<comment type="subcellular location">
    <subcellularLocation>
        <location evidence="1">Nucleus</location>
    </subcellularLocation>
</comment>
<dbReference type="GO" id="GO:0045944">
    <property type="term" value="P:positive regulation of transcription by RNA polymerase II"/>
    <property type="evidence" value="ECO:0007669"/>
    <property type="project" value="TreeGrafter"/>
</dbReference>
<evidence type="ECO:0000259" key="11">
    <source>
        <dbReference type="PROSITE" id="PS50114"/>
    </source>
</evidence>
<feature type="domain" description="GATA-type" evidence="11">
    <location>
        <begin position="21"/>
        <end position="74"/>
    </location>
</feature>
<evidence type="ECO:0000256" key="8">
    <source>
        <dbReference type="ARBA" id="ARBA00023242"/>
    </source>
</evidence>
<dbReference type="PROSITE" id="PS50114">
    <property type="entry name" value="GATA_ZN_FINGER_2"/>
    <property type="match status" value="1"/>
</dbReference>
<evidence type="ECO:0000256" key="7">
    <source>
        <dbReference type="ARBA" id="ARBA00023163"/>
    </source>
</evidence>